<keyword evidence="13" id="KW-0511">Multifunctional enzyme</keyword>
<evidence type="ECO:0000256" key="7">
    <source>
        <dbReference type="ARBA" id="ARBA00022676"/>
    </source>
</evidence>
<keyword evidence="10" id="KW-0133">Cell shape</keyword>
<evidence type="ECO:0000256" key="9">
    <source>
        <dbReference type="ARBA" id="ARBA00022801"/>
    </source>
</evidence>
<dbReference type="Pfam" id="PF00912">
    <property type="entry name" value="Transgly"/>
    <property type="match status" value="1"/>
</dbReference>
<dbReference type="Pfam" id="PF17957">
    <property type="entry name" value="Big_7"/>
    <property type="match status" value="1"/>
</dbReference>
<keyword evidence="4" id="KW-1003">Cell membrane</keyword>
<dbReference type="FunFam" id="1.10.3810.10:FF:000001">
    <property type="entry name" value="Penicillin-binding protein 1A"/>
    <property type="match status" value="1"/>
</dbReference>
<evidence type="ECO:0000256" key="2">
    <source>
        <dbReference type="ARBA" id="ARBA00007090"/>
    </source>
</evidence>
<keyword evidence="8" id="KW-0808">Transferase</keyword>
<dbReference type="PANTHER" id="PTHR32282:SF11">
    <property type="entry name" value="PENICILLIN-BINDING PROTEIN 1B"/>
    <property type="match status" value="1"/>
</dbReference>
<dbReference type="InterPro" id="IPR023346">
    <property type="entry name" value="Lysozyme-like_dom_sf"/>
</dbReference>
<dbReference type="GO" id="GO:0008360">
    <property type="term" value="P:regulation of cell shape"/>
    <property type="evidence" value="ECO:0007669"/>
    <property type="project" value="UniProtKB-KW"/>
</dbReference>
<keyword evidence="7" id="KW-0328">Glycosyltransferase</keyword>
<evidence type="ECO:0000256" key="14">
    <source>
        <dbReference type="ARBA" id="ARBA00023316"/>
    </source>
</evidence>
<evidence type="ECO:0000256" key="5">
    <source>
        <dbReference type="ARBA" id="ARBA00022645"/>
    </source>
</evidence>
<keyword evidence="11" id="KW-0573">Peptidoglycan synthesis</keyword>
<accession>A0A1F5KFN1</accession>
<dbReference type="Pfam" id="PF00905">
    <property type="entry name" value="Transpeptidase"/>
    <property type="match status" value="1"/>
</dbReference>
<dbReference type="Gene3D" id="2.60.40.10">
    <property type="entry name" value="Immunoglobulins"/>
    <property type="match status" value="1"/>
</dbReference>
<dbReference type="PANTHER" id="PTHR32282">
    <property type="entry name" value="BINDING PROTEIN TRANSPEPTIDASE, PUTATIVE-RELATED"/>
    <property type="match status" value="1"/>
</dbReference>
<name>A0A1F5KFN1_9BACT</name>
<proteinExistence type="inferred from homology"/>
<comment type="caution">
    <text evidence="20">The sequence shown here is derived from an EMBL/GenBank/DDBJ whole genome shotgun (WGS) entry which is preliminary data.</text>
</comment>
<dbReference type="GO" id="GO:0008955">
    <property type="term" value="F:peptidoglycan glycosyltransferase activity"/>
    <property type="evidence" value="ECO:0007669"/>
    <property type="project" value="UniProtKB-EC"/>
</dbReference>
<dbReference type="Gene3D" id="1.10.3810.10">
    <property type="entry name" value="Biosynthetic peptidoglycan transglycosylase-like"/>
    <property type="match status" value="1"/>
</dbReference>
<evidence type="ECO:0000313" key="21">
    <source>
        <dbReference type="Proteomes" id="UP000177328"/>
    </source>
</evidence>
<evidence type="ECO:0000256" key="15">
    <source>
        <dbReference type="ARBA" id="ARBA00034000"/>
    </source>
</evidence>
<gene>
    <name evidence="20" type="ORF">A3D25_03440</name>
</gene>
<keyword evidence="14" id="KW-0961">Cell wall biogenesis/degradation</keyword>
<organism evidence="20 21">
    <name type="scientific">Candidatus Daviesbacteria bacterium RIFCSPHIGHO2_02_FULL_43_12</name>
    <dbReference type="NCBI Taxonomy" id="1797776"/>
    <lineage>
        <taxon>Bacteria</taxon>
        <taxon>Candidatus Daviesiibacteriota</taxon>
    </lineage>
</organism>
<dbReference type="InterPro" id="IPR012338">
    <property type="entry name" value="Beta-lactam/transpept-like"/>
</dbReference>
<evidence type="ECO:0000256" key="8">
    <source>
        <dbReference type="ARBA" id="ARBA00022679"/>
    </source>
</evidence>
<dbReference type="InterPro" id="IPR050396">
    <property type="entry name" value="Glycosyltr_51/Transpeptidase"/>
</dbReference>
<keyword evidence="6" id="KW-0645">Protease</keyword>
<dbReference type="GO" id="GO:0030288">
    <property type="term" value="C:outer membrane-bounded periplasmic space"/>
    <property type="evidence" value="ECO:0007669"/>
    <property type="project" value="TreeGrafter"/>
</dbReference>
<dbReference type="AlphaFoldDB" id="A0A1F5KFN1"/>
<keyword evidence="17" id="KW-0812">Transmembrane</keyword>
<dbReference type="GO" id="GO:0008658">
    <property type="term" value="F:penicillin binding"/>
    <property type="evidence" value="ECO:0007669"/>
    <property type="project" value="InterPro"/>
</dbReference>
<comment type="catalytic activity">
    <reaction evidence="15">
        <text>Preferential cleavage: (Ac)2-L-Lys-D-Ala-|-D-Ala. Also transpeptidation of peptidyl-alanyl moieties that are N-acyl substituents of D-alanine.</text>
        <dbReference type="EC" id="3.4.16.4"/>
    </reaction>
</comment>
<evidence type="ECO:0000256" key="3">
    <source>
        <dbReference type="ARBA" id="ARBA00007739"/>
    </source>
</evidence>
<dbReference type="InterPro" id="IPR001264">
    <property type="entry name" value="Glyco_trans_51"/>
</dbReference>
<evidence type="ECO:0000256" key="16">
    <source>
        <dbReference type="ARBA" id="ARBA00049902"/>
    </source>
</evidence>
<comment type="similarity">
    <text evidence="3">In the N-terminal section; belongs to the glycosyltransferase 51 family.</text>
</comment>
<sequence>MPFKRIRRRSDYGGLRRIKLLSVFTKATLFIVIIGITSVIGLLIFLLSQIPAPDQLQNRTIAESTKIFDRNGELLYDIFQNQNRTPVKLSEIPLTVRQATIAIEDKDFYKHKGFSPWGIARSFFNLVLHRKIEGGGSTLTQQLVKNALLTGEQSLIRKLKEFILSIEVEQTYSKDQILEMYLNEIPYGGTAYGIEAAANLYFGKHVKELTLGEAAYLAGLPQRPSVYSHYGSNPELGLERKADVLRRMMEDGYISKSQSEEAKKQEFSYRTSQQEAGIKAPHFVLYVKQKLIEQYGDKLVEQGGLRVTTTLDYKLQEQTQKIVRDEVEKLKDYKVGNAASVVLDAQNGQIKAMVGSKDYFGKSEPEGCTSGQTCVFEPNFNASVNPRQPGSATKPINYAAGFIKGYTPASVLMDVKTEFPGGDREDYIPVNYDGQFHGPVEIRYALANSYNIPAVKMLAINGVKNVMDLGFRMGLSTWEPTEENVNNAGLSLTLGGREVRLLDLTSAFGVFASGGKRHDPVSILKVADSKGKALYEFRDQEGTRILDEGVAFLISNILSDNGARSAAFGTNSILNITGKTVSVKTGTTDEKRDNWAVGFTPSVVAGVWVGNNDNSVMNPAIASGITGASPIWQKIMVAVLKDKPDEKPHQPDNIEQLEVDGLMGGKPKDGSPTRKEYFVKGTEPKDIAWGYQSQKVCKSNPHRLANDGEDADQKDVIVLKEDDPTGANKWQTGIDQWVLTSADARLVGVTRGCSGIPGFSGGGTSGVISIVNINNGANVPRVFDVLARANSPKGVKKVVWQIDGAQKNVQTAEPYAQHVEFAPGDKGSHTITVTLEDNDGATFSSSVGVTVSL</sequence>
<evidence type="ECO:0000256" key="4">
    <source>
        <dbReference type="ARBA" id="ARBA00022475"/>
    </source>
</evidence>
<dbReference type="GO" id="GO:0006508">
    <property type="term" value="P:proteolysis"/>
    <property type="evidence" value="ECO:0007669"/>
    <property type="project" value="UniProtKB-KW"/>
</dbReference>
<evidence type="ECO:0000256" key="1">
    <source>
        <dbReference type="ARBA" id="ARBA00004236"/>
    </source>
</evidence>
<dbReference type="Proteomes" id="UP000177328">
    <property type="component" value="Unassembled WGS sequence"/>
</dbReference>
<evidence type="ECO:0000256" key="17">
    <source>
        <dbReference type="SAM" id="Phobius"/>
    </source>
</evidence>
<dbReference type="InterPro" id="IPR036950">
    <property type="entry name" value="PBP_transglycosylase"/>
</dbReference>
<feature type="domain" description="Glycosyl transferase family 51" evidence="19">
    <location>
        <begin position="72"/>
        <end position="248"/>
    </location>
</feature>
<reference evidence="20 21" key="1">
    <citation type="journal article" date="2016" name="Nat. Commun.">
        <title>Thousands of microbial genomes shed light on interconnected biogeochemical processes in an aquifer system.</title>
        <authorList>
            <person name="Anantharaman K."/>
            <person name="Brown C.T."/>
            <person name="Hug L.A."/>
            <person name="Sharon I."/>
            <person name="Castelle C.J."/>
            <person name="Probst A.J."/>
            <person name="Thomas B.C."/>
            <person name="Singh A."/>
            <person name="Wilkins M.J."/>
            <person name="Karaoz U."/>
            <person name="Brodie E.L."/>
            <person name="Williams K.H."/>
            <person name="Hubbard S.S."/>
            <person name="Banfield J.F."/>
        </authorList>
    </citation>
    <scope>NUCLEOTIDE SEQUENCE [LARGE SCALE GENOMIC DNA]</scope>
</reference>
<keyword evidence="17" id="KW-1133">Transmembrane helix</keyword>
<dbReference type="InterPro" id="IPR013783">
    <property type="entry name" value="Ig-like_fold"/>
</dbReference>
<comment type="subcellular location">
    <subcellularLocation>
        <location evidence="1">Cell membrane</location>
    </subcellularLocation>
</comment>
<evidence type="ECO:0000259" key="19">
    <source>
        <dbReference type="Pfam" id="PF00912"/>
    </source>
</evidence>
<evidence type="ECO:0000256" key="6">
    <source>
        <dbReference type="ARBA" id="ARBA00022670"/>
    </source>
</evidence>
<dbReference type="GO" id="GO:0005886">
    <property type="term" value="C:plasma membrane"/>
    <property type="evidence" value="ECO:0007669"/>
    <property type="project" value="UniProtKB-SubCell"/>
</dbReference>
<dbReference type="GO" id="GO:0009002">
    <property type="term" value="F:serine-type D-Ala-D-Ala carboxypeptidase activity"/>
    <property type="evidence" value="ECO:0007669"/>
    <property type="project" value="UniProtKB-EC"/>
</dbReference>
<evidence type="ECO:0000256" key="13">
    <source>
        <dbReference type="ARBA" id="ARBA00023268"/>
    </source>
</evidence>
<dbReference type="InterPro" id="IPR001460">
    <property type="entry name" value="PCN-bd_Tpept"/>
</dbReference>
<keyword evidence="9" id="KW-0378">Hydrolase</keyword>
<feature type="transmembrane region" description="Helical" evidence="17">
    <location>
        <begin position="20"/>
        <end position="47"/>
    </location>
</feature>
<evidence type="ECO:0000256" key="10">
    <source>
        <dbReference type="ARBA" id="ARBA00022960"/>
    </source>
</evidence>
<evidence type="ECO:0000313" key="20">
    <source>
        <dbReference type="EMBL" id="OGE39756.1"/>
    </source>
</evidence>
<dbReference type="Gene3D" id="3.40.710.10">
    <property type="entry name" value="DD-peptidase/beta-lactamase superfamily"/>
    <property type="match status" value="1"/>
</dbReference>
<evidence type="ECO:0000256" key="12">
    <source>
        <dbReference type="ARBA" id="ARBA00023136"/>
    </source>
</evidence>
<evidence type="ECO:0000256" key="11">
    <source>
        <dbReference type="ARBA" id="ARBA00022984"/>
    </source>
</evidence>
<keyword evidence="5" id="KW-0121">Carboxypeptidase</keyword>
<dbReference type="GO" id="GO:0009252">
    <property type="term" value="P:peptidoglycan biosynthetic process"/>
    <property type="evidence" value="ECO:0007669"/>
    <property type="project" value="UniProtKB-KW"/>
</dbReference>
<protein>
    <submittedName>
        <fullName evidence="20">Uncharacterized protein</fullName>
    </submittedName>
</protein>
<dbReference type="GO" id="GO:0071555">
    <property type="term" value="P:cell wall organization"/>
    <property type="evidence" value="ECO:0007669"/>
    <property type="project" value="UniProtKB-KW"/>
</dbReference>
<comment type="similarity">
    <text evidence="2">In the C-terminal section; belongs to the transpeptidase family.</text>
</comment>
<dbReference type="EMBL" id="MFDD01000015">
    <property type="protein sequence ID" value="OGE39756.1"/>
    <property type="molecule type" value="Genomic_DNA"/>
</dbReference>
<dbReference type="SUPFAM" id="SSF53955">
    <property type="entry name" value="Lysozyme-like"/>
    <property type="match status" value="1"/>
</dbReference>
<dbReference type="SUPFAM" id="SSF56601">
    <property type="entry name" value="beta-lactamase/transpeptidase-like"/>
    <property type="match status" value="1"/>
</dbReference>
<evidence type="ECO:0000259" key="18">
    <source>
        <dbReference type="Pfam" id="PF00905"/>
    </source>
</evidence>
<comment type="catalytic activity">
    <reaction evidence="16">
        <text>[GlcNAc-(1-&gt;4)-Mur2Ac(oyl-L-Ala-gamma-D-Glu-L-Lys-D-Ala-D-Ala)](n)-di-trans,octa-cis-undecaprenyl diphosphate + beta-D-GlcNAc-(1-&gt;4)-Mur2Ac(oyl-L-Ala-gamma-D-Glu-L-Lys-D-Ala-D-Ala)-di-trans,octa-cis-undecaprenyl diphosphate = [GlcNAc-(1-&gt;4)-Mur2Ac(oyl-L-Ala-gamma-D-Glu-L-Lys-D-Ala-D-Ala)](n+1)-di-trans,octa-cis-undecaprenyl diphosphate + di-trans,octa-cis-undecaprenyl diphosphate + H(+)</text>
        <dbReference type="Rhea" id="RHEA:23708"/>
        <dbReference type="Rhea" id="RHEA-COMP:9602"/>
        <dbReference type="Rhea" id="RHEA-COMP:9603"/>
        <dbReference type="ChEBI" id="CHEBI:15378"/>
        <dbReference type="ChEBI" id="CHEBI:58405"/>
        <dbReference type="ChEBI" id="CHEBI:60033"/>
        <dbReference type="ChEBI" id="CHEBI:78435"/>
        <dbReference type="EC" id="2.4.99.28"/>
    </reaction>
</comment>
<feature type="domain" description="Penicillin-binding protein transpeptidase" evidence="18">
    <location>
        <begin position="340"/>
        <end position="602"/>
    </location>
</feature>
<keyword evidence="12 17" id="KW-0472">Membrane</keyword>